<feature type="signal peptide" evidence="1">
    <location>
        <begin position="1"/>
        <end position="29"/>
    </location>
</feature>
<sequence>MSTPSIRLSTTLSAAAFSALSLIAGLAQAAPNDLERVEVSGRRPGEVAHTNVRATCPGVEQALSTSLALPQAREQREGVTTVSFRLSGNTITEVLQRGGPYEYRRDVRRAVHALTCQTDGADKLYVMQISFRNVDNTDDRSSQRVALLD</sequence>
<dbReference type="Proteomes" id="UP001064933">
    <property type="component" value="Chromosome"/>
</dbReference>
<evidence type="ECO:0000313" key="3">
    <source>
        <dbReference type="Proteomes" id="UP001064933"/>
    </source>
</evidence>
<evidence type="ECO:0000256" key="1">
    <source>
        <dbReference type="SAM" id="SignalP"/>
    </source>
</evidence>
<evidence type="ECO:0000313" key="2">
    <source>
        <dbReference type="EMBL" id="UXH77272.1"/>
    </source>
</evidence>
<dbReference type="EMBL" id="CP104562">
    <property type="protein sequence ID" value="UXH77272.1"/>
    <property type="molecule type" value="Genomic_DNA"/>
</dbReference>
<dbReference type="RefSeq" id="WP_261757014.1">
    <property type="nucleotide sequence ID" value="NZ_CP104562.2"/>
</dbReference>
<organism evidence="2 3">
    <name type="scientific">Roseateles amylovorans</name>
    <dbReference type="NCBI Taxonomy" id="2978473"/>
    <lineage>
        <taxon>Bacteria</taxon>
        <taxon>Pseudomonadati</taxon>
        <taxon>Pseudomonadota</taxon>
        <taxon>Betaproteobacteria</taxon>
        <taxon>Burkholderiales</taxon>
        <taxon>Sphaerotilaceae</taxon>
        <taxon>Roseateles</taxon>
    </lineage>
</organism>
<reference evidence="2" key="1">
    <citation type="submission" date="2022-10" db="EMBL/GenBank/DDBJ databases">
        <title>Characterization and whole genome sequencing of a new Roseateles species, isolated from fresh water.</title>
        <authorList>
            <person name="Guliayeva D.Y."/>
            <person name="Akhremchuk A.E."/>
            <person name="Sikolenko M.A."/>
            <person name="Valentovich L.N."/>
            <person name="Sidarenka A.V."/>
        </authorList>
    </citation>
    <scope>NUCLEOTIDE SEQUENCE</scope>
    <source>
        <strain evidence="2">BIM B-1768</strain>
    </source>
</reference>
<feature type="chain" id="PRO_5045583173" evidence="1">
    <location>
        <begin position="30"/>
        <end position="149"/>
    </location>
</feature>
<proteinExistence type="predicted"/>
<protein>
    <submittedName>
        <fullName evidence="2">Uncharacterized protein</fullName>
    </submittedName>
</protein>
<accession>A0ABY6AWK9</accession>
<keyword evidence="1" id="KW-0732">Signal</keyword>
<keyword evidence="3" id="KW-1185">Reference proteome</keyword>
<name>A0ABY6AWK9_9BURK</name>
<gene>
    <name evidence="2" type="ORF">N4261_20000</name>
</gene>